<comment type="caution">
    <text evidence="3">The sequence shown here is derived from an EMBL/GenBank/DDBJ whole genome shotgun (WGS) entry which is preliminary data.</text>
</comment>
<feature type="compositionally biased region" description="Polar residues" evidence="1">
    <location>
        <begin position="184"/>
        <end position="214"/>
    </location>
</feature>
<dbReference type="EMBL" id="MGHD01000002">
    <property type="protein sequence ID" value="OGM60858.1"/>
    <property type="molecule type" value="Genomic_DNA"/>
</dbReference>
<gene>
    <name evidence="3" type="ORF">A2892_04355</name>
</gene>
<name>A0A1F8BBZ0_9BACT</name>
<proteinExistence type="predicted"/>
<feature type="transmembrane region" description="Helical" evidence="2">
    <location>
        <begin position="222"/>
        <end position="244"/>
    </location>
</feature>
<dbReference type="AlphaFoldDB" id="A0A1F8BBZ0"/>
<organism evidence="3 4">
    <name type="scientific">Candidatus Woesebacteria bacterium RIFCSPLOWO2_01_FULL_39_10b</name>
    <dbReference type="NCBI Taxonomy" id="1802517"/>
    <lineage>
        <taxon>Bacteria</taxon>
        <taxon>Candidatus Woeseibacteriota</taxon>
    </lineage>
</organism>
<feature type="compositionally biased region" description="Low complexity" evidence="1">
    <location>
        <begin position="149"/>
        <end position="183"/>
    </location>
</feature>
<keyword evidence="2" id="KW-0472">Membrane</keyword>
<evidence type="ECO:0000256" key="1">
    <source>
        <dbReference type="SAM" id="MobiDB-lite"/>
    </source>
</evidence>
<accession>A0A1F8BBZ0</accession>
<sequence length="245" mass="25351">MREFFKGKLVTGLVVVATVILAAVAIFTALRLYNLRKESVTPTTPSEPFAWDCKKYIFSLNQNGQVKVENKSEKTGPAQKAKVFINNNLVATFDVPNLPAGQSTNIGTVTVPQGETFSWKVVGLKDCQNTGTITLESQACGSLAFSLSTPTGTPTGAPTSTPTESPTSTPTSTLSPTETPSGGASPTPTETQGPTSTPLPTVTKITAASPTPNGETLPDAGIGMPTILGVSLGVLLIVFALALAL</sequence>
<keyword evidence="2" id="KW-0812">Transmembrane</keyword>
<dbReference type="STRING" id="1802517.A2892_04355"/>
<evidence type="ECO:0000256" key="2">
    <source>
        <dbReference type="SAM" id="Phobius"/>
    </source>
</evidence>
<protein>
    <submittedName>
        <fullName evidence="3">Uncharacterized protein</fullName>
    </submittedName>
</protein>
<keyword evidence="2" id="KW-1133">Transmembrane helix</keyword>
<evidence type="ECO:0000313" key="4">
    <source>
        <dbReference type="Proteomes" id="UP000176404"/>
    </source>
</evidence>
<dbReference type="Proteomes" id="UP000176404">
    <property type="component" value="Unassembled WGS sequence"/>
</dbReference>
<evidence type="ECO:0000313" key="3">
    <source>
        <dbReference type="EMBL" id="OGM60858.1"/>
    </source>
</evidence>
<reference evidence="3 4" key="1">
    <citation type="journal article" date="2016" name="Nat. Commun.">
        <title>Thousands of microbial genomes shed light on interconnected biogeochemical processes in an aquifer system.</title>
        <authorList>
            <person name="Anantharaman K."/>
            <person name="Brown C.T."/>
            <person name="Hug L.A."/>
            <person name="Sharon I."/>
            <person name="Castelle C.J."/>
            <person name="Probst A.J."/>
            <person name="Thomas B.C."/>
            <person name="Singh A."/>
            <person name="Wilkins M.J."/>
            <person name="Karaoz U."/>
            <person name="Brodie E.L."/>
            <person name="Williams K.H."/>
            <person name="Hubbard S.S."/>
            <person name="Banfield J.F."/>
        </authorList>
    </citation>
    <scope>NUCLEOTIDE SEQUENCE [LARGE SCALE GENOMIC DNA]</scope>
</reference>
<feature type="region of interest" description="Disordered" evidence="1">
    <location>
        <begin position="149"/>
        <end position="217"/>
    </location>
</feature>
<feature type="transmembrane region" description="Helical" evidence="2">
    <location>
        <begin position="12"/>
        <end position="33"/>
    </location>
</feature>